<gene>
    <name evidence="1" type="ORF">GCM10011343_20620</name>
</gene>
<accession>A0A917DEB1</accession>
<keyword evidence="2" id="KW-1185">Reference proteome</keyword>
<evidence type="ECO:0000313" key="2">
    <source>
        <dbReference type="Proteomes" id="UP000625735"/>
    </source>
</evidence>
<reference evidence="1" key="1">
    <citation type="journal article" date="2014" name="Int. J. Syst. Evol. Microbiol.">
        <title>Complete genome sequence of Corynebacterium casei LMG S-19264T (=DSM 44701T), isolated from a smear-ripened cheese.</title>
        <authorList>
            <consortium name="US DOE Joint Genome Institute (JGI-PGF)"/>
            <person name="Walter F."/>
            <person name="Albersmeier A."/>
            <person name="Kalinowski J."/>
            <person name="Ruckert C."/>
        </authorList>
    </citation>
    <scope>NUCLEOTIDE SEQUENCE</scope>
    <source>
        <strain evidence="1">CGMCC 1.12506</strain>
    </source>
</reference>
<proteinExistence type="predicted"/>
<comment type="caution">
    <text evidence="1">The sequence shown here is derived from an EMBL/GenBank/DDBJ whole genome shotgun (WGS) entry which is preliminary data.</text>
</comment>
<protein>
    <submittedName>
        <fullName evidence="1">Uncharacterized protein</fullName>
    </submittedName>
</protein>
<evidence type="ECO:0000313" key="1">
    <source>
        <dbReference type="EMBL" id="GGD30335.1"/>
    </source>
</evidence>
<organism evidence="1 2">
    <name type="scientific">Flavobacterium orientale</name>
    <dbReference type="NCBI Taxonomy" id="1756020"/>
    <lineage>
        <taxon>Bacteria</taxon>
        <taxon>Pseudomonadati</taxon>
        <taxon>Bacteroidota</taxon>
        <taxon>Flavobacteriia</taxon>
        <taxon>Flavobacteriales</taxon>
        <taxon>Flavobacteriaceae</taxon>
        <taxon>Flavobacterium</taxon>
    </lineage>
</organism>
<dbReference type="RefSeq" id="WP_188362495.1">
    <property type="nucleotide sequence ID" value="NZ_BMFG01000008.1"/>
</dbReference>
<dbReference type="EMBL" id="BMFG01000008">
    <property type="protein sequence ID" value="GGD30335.1"/>
    <property type="molecule type" value="Genomic_DNA"/>
</dbReference>
<sequence length="238" mass="27367">MKNVMYLLLLFPLLLVAQNPGKILNMTEITVKSGHNSQFKAAVKLYKECYEKNNGTEGWNLWQRFQGEGTVYVLTSMVDNWAAFDKEDKAGDDCQSFVTTHIMPHVEKISYSTARNLPDLSRAPLEGTKMVVVYSVKVNNATAFEEGIKERQAFIRRAEGSPRSYIYRFMGGHPDSPSYLFSTPFKSFADMDIQRDNIWKIIEKEKGLKVANQMREANAKLVEKEWSYLYILHDELSK</sequence>
<dbReference type="Proteomes" id="UP000625735">
    <property type="component" value="Unassembled WGS sequence"/>
</dbReference>
<dbReference type="AlphaFoldDB" id="A0A917DEB1"/>
<name>A0A917DEB1_9FLAO</name>
<reference evidence="1" key="2">
    <citation type="submission" date="2020-09" db="EMBL/GenBank/DDBJ databases">
        <authorList>
            <person name="Sun Q."/>
            <person name="Zhou Y."/>
        </authorList>
    </citation>
    <scope>NUCLEOTIDE SEQUENCE</scope>
    <source>
        <strain evidence="1">CGMCC 1.12506</strain>
    </source>
</reference>